<dbReference type="Proteomes" id="UP000638263">
    <property type="component" value="Unassembled WGS sequence"/>
</dbReference>
<dbReference type="InterPro" id="IPR022041">
    <property type="entry name" value="Methyltransf_FA"/>
</dbReference>
<evidence type="ECO:0000259" key="1">
    <source>
        <dbReference type="Pfam" id="PF12248"/>
    </source>
</evidence>
<gene>
    <name evidence="2" type="ORF">GCM10011588_27350</name>
</gene>
<organism evidence="2 3">
    <name type="scientific">Nocardia jinanensis</name>
    <dbReference type="NCBI Taxonomy" id="382504"/>
    <lineage>
        <taxon>Bacteria</taxon>
        <taxon>Bacillati</taxon>
        <taxon>Actinomycetota</taxon>
        <taxon>Actinomycetes</taxon>
        <taxon>Mycobacteriales</taxon>
        <taxon>Nocardiaceae</taxon>
        <taxon>Nocardia</taxon>
    </lineage>
</organism>
<sequence length="408" mass="47011">MAEAMRRNLIDEWHVWDFSRNDDDGQWLKGRFPVPGRTPDDLIYYPAGQLDFGPDNCWRSRVRAGKDVHIAIKPRDAPPGAEAFEFVVGGWDNHRTVLRRVDNIDLLVGDDFDRMVMRPPVVDVDTPGVLSGTVFRGIEISMSSTRLTLAIDGVELIEFDTPVQPGARDIYVKTGYGADGEWRFPGMDGNGEYLYHSNELPGEGWNSVYRFYSAGAPRYEDTVFLKCDDDIVYIQLDSLEEFIRFRIREQQYFLVSANVVNNNVCAYFQQKYGAIPRSLMELELPPGGYQGRLWQSGELAEMLHYHFLDNPNAFDRMPAEPIEWFRRLSINYVAWLGRDLPYMSRVRDDERMLSIEIPAYLRRPNCIYPGFLVSHLSYYAQESSLDAAAVISRYREHAEKQRLLDCAV</sequence>
<keyword evidence="3" id="KW-1185">Reference proteome</keyword>
<evidence type="ECO:0000313" key="3">
    <source>
        <dbReference type="Proteomes" id="UP000638263"/>
    </source>
</evidence>
<proteinExistence type="predicted"/>
<evidence type="ECO:0000313" key="2">
    <source>
        <dbReference type="EMBL" id="GGL11406.1"/>
    </source>
</evidence>
<name>A0A917RK83_9NOCA</name>
<dbReference type="RefSeq" id="WP_058856899.1">
    <property type="nucleotide sequence ID" value="NZ_BMMH01000004.1"/>
</dbReference>
<dbReference type="EMBL" id="BMMH01000004">
    <property type="protein sequence ID" value="GGL11406.1"/>
    <property type="molecule type" value="Genomic_DNA"/>
</dbReference>
<dbReference type="Pfam" id="PF12248">
    <property type="entry name" value="Methyltransf_FA"/>
    <property type="match status" value="1"/>
</dbReference>
<comment type="caution">
    <text evidence="2">The sequence shown here is derived from an EMBL/GenBank/DDBJ whole genome shotgun (WGS) entry which is preliminary data.</text>
</comment>
<reference evidence="2" key="2">
    <citation type="submission" date="2020-09" db="EMBL/GenBank/DDBJ databases">
        <authorList>
            <person name="Sun Q."/>
            <person name="Zhou Y."/>
        </authorList>
    </citation>
    <scope>NUCLEOTIDE SEQUENCE</scope>
    <source>
        <strain evidence="2">CGMCC 4.3508</strain>
    </source>
</reference>
<reference evidence="2" key="1">
    <citation type="journal article" date="2014" name="Int. J. Syst. Evol. Microbiol.">
        <title>Complete genome sequence of Corynebacterium casei LMG S-19264T (=DSM 44701T), isolated from a smear-ripened cheese.</title>
        <authorList>
            <consortium name="US DOE Joint Genome Institute (JGI-PGF)"/>
            <person name="Walter F."/>
            <person name="Albersmeier A."/>
            <person name="Kalinowski J."/>
            <person name="Ruckert C."/>
        </authorList>
    </citation>
    <scope>NUCLEOTIDE SEQUENCE</scope>
    <source>
        <strain evidence="2">CGMCC 4.3508</strain>
    </source>
</reference>
<feature type="domain" description="Farnesoic acid O-methyl transferase" evidence="1">
    <location>
        <begin position="42"/>
        <end position="184"/>
    </location>
</feature>
<protein>
    <recommendedName>
        <fullName evidence="1">Farnesoic acid O-methyl transferase domain-containing protein</fullName>
    </recommendedName>
</protein>
<accession>A0A917RK83</accession>
<dbReference type="AlphaFoldDB" id="A0A917RK83"/>